<keyword evidence="8" id="KW-1185">Reference proteome</keyword>
<comment type="cofactor">
    <cofactor evidence="1">
        <name>pyridoxal 5'-phosphate</name>
        <dbReference type="ChEBI" id="CHEBI:597326"/>
    </cofactor>
</comment>
<proteinExistence type="inferred from homology"/>
<keyword evidence="7" id="KW-0808">Transferase</keyword>
<evidence type="ECO:0000313" key="7">
    <source>
        <dbReference type="EMBL" id="EFR31480.1"/>
    </source>
</evidence>
<comment type="similarity">
    <text evidence="5">Belongs to the class-II pyridoxal-phosphate-dependent aminotransferase family. MalY/PatB cystathionine beta-lyase subfamily.</text>
</comment>
<evidence type="ECO:0000256" key="1">
    <source>
        <dbReference type="ARBA" id="ARBA00001933"/>
    </source>
</evidence>
<dbReference type="Gene3D" id="3.40.640.10">
    <property type="entry name" value="Type I PLP-dependent aspartate aminotransferase-like (Major domain)"/>
    <property type="match status" value="1"/>
</dbReference>
<dbReference type="RefSeq" id="WP_006418014.1">
    <property type="nucleotide sequence ID" value="NZ_AENN01000011.1"/>
</dbReference>
<keyword evidence="4" id="KW-0456">Lyase</keyword>
<dbReference type="STRING" id="908337.HMPREF9257_0315"/>
<dbReference type="InterPro" id="IPR015424">
    <property type="entry name" value="PyrdxlP-dep_Trfase"/>
</dbReference>
<evidence type="ECO:0000259" key="6">
    <source>
        <dbReference type="Pfam" id="PF00155"/>
    </source>
</evidence>
<keyword evidence="7" id="KW-0032">Aminotransferase</keyword>
<dbReference type="NCBIfam" id="TIGR04350">
    <property type="entry name" value="C_S_lyase_PatB"/>
    <property type="match status" value="1"/>
</dbReference>
<dbReference type="InterPro" id="IPR051798">
    <property type="entry name" value="Class-II_PLP-Dep_Aminotrans"/>
</dbReference>
<reference evidence="7 8" key="1">
    <citation type="submission" date="2010-10" db="EMBL/GenBank/DDBJ databases">
        <authorList>
            <person name="Durkin A.S."/>
            <person name="Madupu R."/>
            <person name="Torralba M."/>
            <person name="Gillis M."/>
            <person name="Methe B."/>
            <person name="Sutton G."/>
            <person name="Nelson K.E."/>
        </authorList>
    </citation>
    <scope>NUCLEOTIDE SEQUENCE [LARGE SCALE GENOMIC DNA]</scope>
    <source>
        <strain evidence="7 8">ACS-139-V-Col8</strain>
    </source>
</reference>
<feature type="domain" description="Aminotransferase class I/classII large" evidence="6">
    <location>
        <begin position="39"/>
        <end position="388"/>
    </location>
</feature>
<organism evidence="7 8">
    <name type="scientific">Eremococcus coleocola ACS-139-V-Col8</name>
    <dbReference type="NCBI Taxonomy" id="908337"/>
    <lineage>
        <taxon>Bacteria</taxon>
        <taxon>Bacillati</taxon>
        <taxon>Bacillota</taxon>
        <taxon>Bacilli</taxon>
        <taxon>Lactobacillales</taxon>
        <taxon>Aerococcaceae</taxon>
        <taxon>Eremococcus</taxon>
    </lineage>
</organism>
<evidence type="ECO:0000256" key="5">
    <source>
        <dbReference type="ARBA" id="ARBA00037974"/>
    </source>
</evidence>
<dbReference type="PANTHER" id="PTHR43525">
    <property type="entry name" value="PROTEIN MALY"/>
    <property type="match status" value="1"/>
</dbReference>
<dbReference type="OrthoDB" id="9802872at2"/>
<evidence type="ECO:0000313" key="8">
    <source>
        <dbReference type="Proteomes" id="UP000005990"/>
    </source>
</evidence>
<dbReference type="InterPro" id="IPR015422">
    <property type="entry name" value="PyrdxlP-dep_Trfase_small"/>
</dbReference>
<name>E4KNF3_9LACT</name>
<dbReference type="InterPro" id="IPR027619">
    <property type="entry name" value="C-S_lyase_PatB-like"/>
</dbReference>
<dbReference type="GO" id="GO:0047804">
    <property type="term" value="F:cysteine-S-conjugate beta-lyase activity"/>
    <property type="evidence" value="ECO:0007669"/>
    <property type="project" value="UniProtKB-EC"/>
</dbReference>
<sequence>MSINEFVKANYVDRRHTDSVKWDALLDLYGDENLLSLWVADMDFKAPQAALDAMQDYLKMGALGYRVLPSRYYQAYQTWMEDHFTLHVEEDWIRFSPGVVAGIHYILAAFTKKDDPILLQTPIYAHFFDLIEESGRPLVEVPLLYRPGQGYQCDFENFEAKIIEAGVKVYLHCSPHNPIGRVWTEAEQARLFEICHRHGVLIISDEIHQDFTFDDHIQIPALKVEQGKYQNQIFTLNSTSKTFNMAGLSHAHLVIPDPKLRAQYDQYWIERAGHPNINSLAAIGTQVAYEQGKTWLDQVKAVIYHNYLYIKDKFKENLPMIAIDPLEGTYLLYINIEPLLGSDSVQAFCQEKAKIAVNYGVTFRGGTDTYIRVNLATRPENIEDFVQRMIALSSGSFERVNE</sequence>
<dbReference type="EMBL" id="AENN01000011">
    <property type="protein sequence ID" value="EFR31480.1"/>
    <property type="molecule type" value="Genomic_DNA"/>
</dbReference>
<dbReference type="GO" id="GO:0008483">
    <property type="term" value="F:transaminase activity"/>
    <property type="evidence" value="ECO:0007669"/>
    <property type="project" value="UniProtKB-KW"/>
</dbReference>
<dbReference type="InterPro" id="IPR004839">
    <property type="entry name" value="Aminotransferase_I/II_large"/>
</dbReference>
<evidence type="ECO:0000256" key="3">
    <source>
        <dbReference type="ARBA" id="ARBA00022898"/>
    </source>
</evidence>
<dbReference type="CDD" id="cd00609">
    <property type="entry name" value="AAT_like"/>
    <property type="match status" value="1"/>
</dbReference>
<dbReference type="GO" id="GO:0030170">
    <property type="term" value="F:pyridoxal phosphate binding"/>
    <property type="evidence" value="ECO:0007669"/>
    <property type="project" value="InterPro"/>
</dbReference>
<gene>
    <name evidence="7" type="ORF">HMPREF9257_0315</name>
</gene>
<evidence type="ECO:0000256" key="4">
    <source>
        <dbReference type="ARBA" id="ARBA00023239"/>
    </source>
</evidence>
<dbReference type="SUPFAM" id="SSF53383">
    <property type="entry name" value="PLP-dependent transferases"/>
    <property type="match status" value="1"/>
</dbReference>
<dbReference type="AlphaFoldDB" id="E4KNF3"/>
<dbReference type="eggNOG" id="COG1168">
    <property type="taxonomic scope" value="Bacteria"/>
</dbReference>
<accession>E4KNF3</accession>
<evidence type="ECO:0000256" key="2">
    <source>
        <dbReference type="ARBA" id="ARBA00012224"/>
    </source>
</evidence>
<dbReference type="Gene3D" id="3.90.1150.10">
    <property type="entry name" value="Aspartate Aminotransferase, domain 1"/>
    <property type="match status" value="1"/>
</dbReference>
<dbReference type="Proteomes" id="UP000005990">
    <property type="component" value="Unassembled WGS sequence"/>
</dbReference>
<keyword evidence="3" id="KW-0663">Pyridoxal phosphate</keyword>
<protein>
    <recommendedName>
        <fullName evidence="2">cysteine-S-conjugate beta-lyase</fullName>
        <ecNumber evidence="2">4.4.1.13</ecNumber>
    </recommendedName>
</protein>
<dbReference type="InterPro" id="IPR015421">
    <property type="entry name" value="PyrdxlP-dep_Trfase_major"/>
</dbReference>
<dbReference type="PANTHER" id="PTHR43525:SF1">
    <property type="entry name" value="PROTEIN MALY"/>
    <property type="match status" value="1"/>
</dbReference>
<dbReference type="Pfam" id="PF00155">
    <property type="entry name" value="Aminotran_1_2"/>
    <property type="match status" value="1"/>
</dbReference>
<comment type="caution">
    <text evidence="7">The sequence shown here is derived from an EMBL/GenBank/DDBJ whole genome shotgun (WGS) entry which is preliminary data.</text>
</comment>
<dbReference type="EC" id="4.4.1.13" evidence="2"/>